<evidence type="ECO:0000313" key="3">
    <source>
        <dbReference type="Proteomes" id="UP001266305"/>
    </source>
</evidence>
<reference evidence="2 3" key="1">
    <citation type="submission" date="2023-05" db="EMBL/GenBank/DDBJ databases">
        <title>B98-5 Cell Line De Novo Hybrid Assembly: An Optical Mapping Approach.</title>
        <authorList>
            <person name="Kananen K."/>
            <person name="Auerbach J.A."/>
            <person name="Kautto E."/>
            <person name="Blachly J.S."/>
        </authorList>
    </citation>
    <scope>NUCLEOTIDE SEQUENCE [LARGE SCALE GENOMIC DNA]</scope>
    <source>
        <strain evidence="2">B95-8</strain>
        <tissue evidence="2">Cell line</tissue>
    </source>
</reference>
<feature type="region of interest" description="Disordered" evidence="1">
    <location>
        <begin position="42"/>
        <end position="91"/>
    </location>
</feature>
<organism evidence="2 3">
    <name type="scientific">Saguinus oedipus</name>
    <name type="common">Cotton-top tamarin</name>
    <name type="synonym">Oedipomidas oedipus</name>
    <dbReference type="NCBI Taxonomy" id="9490"/>
    <lineage>
        <taxon>Eukaryota</taxon>
        <taxon>Metazoa</taxon>
        <taxon>Chordata</taxon>
        <taxon>Craniata</taxon>
        <taxon>Vertebrata</taxon>
        <taxon>Euteleostomi</taxon>
        <taxon>Mammalia</taxon>
        <taxon>Eutheria</taxon>
        <taxon>Euarchontoglires</taxon>
        <taxon>Primates</taxon>
        <taxon>Haplorrhini</taxon>
        <taxon>Platyrrhini</taxon>
        <taxon>Cebidae</taxon>
        <taxon>Callitrichinae</taxon>
        <taxon>Saguinus</taxon>
    </lineage>
</organism>
<feature type="non-terminal residue" evidence="2">
    <location>
        <position position="152"/>
    </location>
</feature>
<evidence type="ECO:0000256" key="1">
    <source>
        <dbReference type="SAM" id="MobiDB-lite"/>
    </source>
</evidence>
<comment type="caution">
    <text evidence="2">The sequence shown here is derived from an EMBL/GenBank/DDBJ whole genome shotgun (WGS) entry which is preliminary data.</text>
</comment>
<sequence length="152" mass="16182">MAGHGLAALTQRLKGNNLASRSLAGVGGCMSLCSVYVAAAGNGGGPSKAPQPDAGQSRRKDPAASRQQPERRSLAGRGRAGAGPPRQAWNLLERPQCRHRRSAFRRVPSLNADLPTVANPPPFLCAWESWVPNSNSFYRDAKCVGQILGRKL</sequence>
<accession>A0ABQ9VWM2</accession>
<proteinExistence type="predicted"/>
<feature type="compositionally biased region" description="Basic and acidic residues" evidence="1">
    <location>
        <begin position="56"/>
        <end position="73"/>
    </location>
</feature>
<protein>
    <submittedName>
        <fullName evidence="2">Uncharacterized protein</fullName>
    </submittedName>
</protein>
<gene>
    <name evidence="2" type="ORF">P7K49_008046</name>
</gene>
<dbReference type="Proteomes" id="UP001266305">
    <property type="component" value="Unassembled WGS sequence"/>
</dbReference>
<dbReference type="EMBL" id="JASSZA010000004">
    <property type="protein sequence ID" value="KAK2113780.1"/>
    <property type="molecule type" value="Genomic_DNA"/>
</dbReference>
<name>A0ABQ9VWM2_SAGOE</name>
<keyword evidence="3" id="KW-1185">Reference proteome</keyword>
<evidence type="ECO:0000313" key="2">
    <source>
        <dbReference type="EMBL" id="KAK2113780.1"/>
    </source>
</evidence>